<dbReference type="EMBL" id="QGHB01000005">
    <property type="protein sequence ID" value="PWK86290.1"/>
    <property type="molecule type" value="Genomic_DNA"/>
</dbReference>
<comment type="caution">
    <text evidence="2">The sequence shown here is derived from an EMBL/GenBank/DDBJ whole genome shotgun (WGS) entry which is preliminary data.</text>
</comment>
<keyword evidence="1" id="KW-0472">Membrane</keyword>
<evidence type="ECO:0000313" key="5">
    <source>
        <dbReference type="Proteomes" id="UP000248714"/>
    </source>
</evidence>
<dbReference type="AlphaFoldDB" id="A0A316I1U5"/>
<keyword evidence="5" id="KW-1185">Reference proteome</keyword>
<evidence type="ECO:0000313" key="4">
    <source>
        <dbReference type="Proteomes" id="UP000246005"/>
    </source>
</evidence>
<gene>
    <name evidence="3" type="ORF">C8D87_104348</name>
    <name evidence="2" type="ORF">C8D88_105333</name>
</gene>
<dbReference type="EMBL" id="QLTT01000004">
    <property type="protein sequence ID" value="RAS65797.1"/>
    <property type="molecule type" value="Genomic_DNA"/>
</dbReference>
<protein>
    <submittedName>
        <fullName evidence="2">Uncharacterized protein</fullName>
    </submittedName>
</protein>
<feature type="transmembrane region" description="Helical" evidence="1">
    <location>
        <begin position="12"/>
        <end position="29"/>
    </location>
</feature>
<dbReference type="Proteomes" id="UP000248714">
    <property type="component" value="Unassembled WGS sequence"/>
</dbReference>
<organism evidence="2 4">
    <name type="scientific">Lentzea atacamensis</name>
    <dbReference type="NCBI Taxonomy" id="531938"/>
    <lineage>
        <taxon>Bacteria</taxon>
        <taxon>Bacillati</taxon>
        <taxon>Actinomycetota</taxon>
        <taxon>Actinomycetes</taxon>
        <taxon>Pseudonocardiales</taxon>
        <taxon>Pseudonocardiaceae</taxon>
        <taxon>Lentzea</taxon>
    </lineage>
</organism>
<reference evidence="2 4" key="1">
    <citation type="submission" date="2018-05" db="EMBL/GenBank/DDBJ databases">
        <title>Genomic Encyclopedia of Type Strains, Phase IV (KMG-IV): sequencing the most valuable type-strain genomes for metagenomic binning, comparative biology and taxonomic classification.</title>
        <authorList>
            <person name="Goeker M."/>
        </authorList>
    </citation>
    <scope>NUCLEOTIDE SEQUENCE [LARGE SCALE GENOMIC DNA]</scope>
    <source>
        <strain evidence="3 5">DSM 45479</strain>
        <strain evidence="2 4">DSM 45480</strain>
    </source>
</reference>
<evidence type="ECO:0000313" key="3">
    <source>
        <dbReference type="EMBL" id="RAS65797.1"/>
    </source>
</evidence>
<evidence type="ECO:0000256" key="1">
    <source>
        <dbReference type="SAM" id="Phobius"/>
    </source>
</evidence>
<proteinExistence type="predicted"/>
<name>A0A316I1U5_9PSEU</name>
<evidence type="ECO:0000313" key="2">
    <source>
        <dbReference type="EMBL" id="PWK86290.1"/>
    </source>
</evidence>
<keyword evidence="1" id="KW-1133">Transmembrane helix</keyword>
<accession>A0A316I1U5</accession>
<keyword evidence="1" id="KW-0812">Transmembrane</keyword>
<sequence>MRIVVETSLLSIRVAEVLVVLLTAVVCGLRRRKGPPR</sequence>
<dbReference type="Proteomes" id="UP000246005">
    <property type="component" value="Unassembled WGS sequence"/>
</dbReference>